<comment type="subcellular location">
    <subcellularLocation>
        <location evidence="1">Membrane</location>
        <topology evidence="1">Single-pass membrane protein</topology>
    </subcellularLocation>
</comment>
<dbReference type="InterPro" id="IPR050739">
    <property type="entry name" value="MFP"/>
</dbReference>
<evidence type="ECO:0000313" key="8">
    <source>
        <dbReference type="Proteomes" id="UP000176244"/>
    </source>
</evidence>
<sequence length="275" mass="29635">MVNKSIFRNKADKGTPKSEHAALMTVIGPGNLLILLGIIIFLVGVMIYAVTVPINITTTTDAVVAYGEGTVDVVVENEGILSQLAVSNGDYVTRGDLLGVLTTEATATWVNNGAVLTDQQKSLVKRQTMIVAMESGVISNLNFQDGAYIPKNSTLGKIVKRENEDTTVVVQAYSSYEGAVNVKQGDKVFVDLESVNSDQYGYLRGIVRSVTLSGLSQDEESPIEMLIIIDPKVDDQGNYIWTKENNGFNGEITAGTSGTATIFTDQLYLIDLIIS</sequence>
<proteinExistence type="inferred from homology"/>
<evidence type="ECO:0000256" key="3">
    <source>
        <dbReference type="ARBA" id="ARBA00022692"/>
    </source>
</evidence>
<comment type="caution">
    <text evidence="7">The sequence shown here is derived from an EMBL/GenBank/DDBJ whole genome shotgun (WGS) entry which is preliminary data.</text>
</comment>
<keyword evidence="3 6" id="KW-0812">Transmembrane</keyword>
<evidence type="ECO:0000256" key="6">
    <source>
        <dbReference type="SAM" id="Phobius"/>
    </source>
</evidence>
<dbReference type="Gene3D" id="2.40.50.100">
    <property type="match status" value="1"/>
</dbReference>
<evidence type="ECO:0000256" key="1">
    <source>
        <dbReference type="ARBA" id="ARBA00004167"/>
    </source>
</evidence>
<dbReference type="PANTHER" id="PTHR30386">
    <property type="entry name" value="MEMBRANE FUSION SUBUNIT OF EMRAB-TOLC MULTIDRUG EFFLUX PUMP"/>
    <property type="match status" value="1"/>
</dbReference>
<accession>A0A1F2PHV9</accession>
<dbReference type="GO" id="GO:0016020">
    <property type="term" value="C:membrane"/>
    <property type="evidence" value="ECO:0007669"/>
    <property type="project" value="UniProtKB-SubCell"/>
</dbReference>
<reference evidence="7 8" key="1">
    <citation type="submission" date="2015-09" db="EMBL/GenBank/DDBJ databases">
        <title>Genome sequence of Acetobacterium wieringae DSM 1911.</title>
        <authorList>
            <person name="Poehlein A."/>
            <person name="Bengelsdorf F.R."/>
            <person name="Schiel-Bengelsdorf B."/>
            <person name="Duerre P."/>
            <person name="Daniel R."/>
        </authorList>
    </citation>
    <scope>NUCLEOTIDE SEQUENCE [LARGE SCALE GENOMIC DNA]</scope>
    <source>
        <strain evidence="7 8">DSM 1911</strain>
    </source>
</reference>
<name>A0A1F2PHV9_9FIRM</name>
<dbReference type="STRING" id="52694.ACWI_14960"/>
<feature type="transmembrane region" description="Helical" evidence="6">
    <location>
        <begin position="21"/>
        <end position="50"/>
    </location>
</feature>
<dbReference type="EMBL" id="LKEU01000027">
    <property type="protein sequence ID" value="OFV70910.1"/>
    <property type="molecule type" value="Genomic_DNA"/>
</dbReference>
<gene>
    <name evidence="7" type="ORF">ACWI_14960</name>
</gene>
<dbReference type="PANTHER" id="PTHR30386:SF26">
    <property type="entry name" value="TRANSPORT PROTEIN COMB"/>
    <property type="match status" value="1"/>
</dbReference>
<comment type="similarity">
    <text evidence="2">Belongs to the membrane fusion protein (MFP) (TC 8.A.1) family.</text>
</comment>
<dbReference type="Proteomes" id="UP000176244">
    <property type="component" value="Unassembled WGS sequence"/>
</dbReference>
<evidence type="ECO:0000256" key="4">
    <source>
        <dbReference type="ARBA" id="ARBA00022989"/>
    </source>
</evidence>
<keyword evidence="4 6" id="KW-1133">Transmembrane helix</keyword>
<protein>
    <recommendedName>
        <fullName evidence="9">HlyD family efflux transporter periplasmic adaptor subunit</fullName>
    </recommendedName>
</protein>
<dbReference type="AlphaFoldDB" id="A0A1F2PHV9"/>
<evidence type="ECO:0000256" key="2">
    <source>
        <dbReference type="ARBA" id="ARBA00009477"/>
    </source>
</evidence>
<organism evidence="7 8">
    <name type="scientific">Acetobacterium wieringae</name>
    <dbReference type="NCBI Taxonomy" id="52694"/>
    <lineage>
        <taxon>Bacteria</taxon>
        <taxon>Bacillati</taxon>
        <taxon>Bacillota</taxon>
        <taxon>Clostridia</taxon>
        <taxon>Eubacteriales</taxon>
        <taxon>Eubacteriaceae</taxon>
        <taxon>Acetobacterium</taxon>
    </lineage>
</organism>
<evidence type="ECO:0000256" key="5">
    <source>
        <dbReference type="ARBA" id="ARBA00023136"/>
    </source>
</evidence>
<evidence type="ECO:0000313" key="7">
    <source>
        <dbReference type="EMBL" id="OFV70910.1"/>
    </source>
</evidence>
<keyword evidence="5 6" id="KW-0472">Membrane</keyword>
<evidence type="ECO:0008006" key="9">
    <source>
        <dbReference type="Google" id="ProtNLM"/>
    </source>
</evidence>